<gene>
    <name evidence="2" type="ORF">AQUCO_00200762v1</name>
</gene>
<dbReference type="AlphaFoldDB" id="A0A2G5F4R5"/>
<feature type="compositionally biased region" description="Polar residues" evidence="1">
    <location>
        <begin position="90"/>
        <end position="110"/>
    </location>
</feature>
<reference evidence="2 3" key="1">
    <citation type="submission" date="2017-09" db="EMBL/GenBank/DDBJ databases">
        <title>WGS assembly of Aquilegia coerulea Goldsmith.</title>
        <authorList>
            <person name="Hodges S."/>
            <person name="Kramer E."/>
            <person name="Nordborg M."/>
            <person name="Tomkins J."/>
            <person name="Borevitz J."/>
            <person name="Derieg N."/>
            <person name="Yan J."/>
            <person name="Mihaltcheva S."/>
            <person name="Hayes R.D."/>
            <person name="Rokhsar D."/>
        </authorList>
    </citation>
    <scope>NUCLEOTIDE SEQUENCE [LARGE SCALE GENOMIC DNA]</scope>
    <source>
        <strain evidence="3">cv. Goldsmith</strain>
    </source>
</reference>
<name>A0A2G5F4R5_AQUCA</name>
<proteinExistence type="predicted"/>
<feature type="compositionally biased region" description="Low complexity" evidence="1">
    <location>
        <begin position="114"/>
        <end position="128"/>
    </location>
</feature>
<organism evidence="2 3">
    <name type="scientific">Aquilegia coerulea</name>
    <name type="common">Rocky mountain columbine</name>
    <dbReference type="NCBI Taxonomy" id="218851"/>
    <lineage>
        <taxon>Eukaryota</taxon>
        <taxon>Viridiplantae</taxon>
        <taxon>Streptophyta</taxon>
        <taxon>Embryophyta</taxon>
        <taxon>Tracheophyta</taxon>
        <taxon>Spermatophyta</taxon>
        <taxon>Magnoliopsida</taxon>
        <taxon>Ranunculales</taxon>
        <taxon>Ranunculaceae</taxon>
        <taxon>Thalictroideae</taxon>
        <taxon>Aquilegia</taxon>
    </lineage>
</organism>
<protein>
    <submittedName>
        <fullName evidence="2">Uncharacterized protein</fullName>
    </submittedName>
</protein>
<evidence type="ECO:0000313" key="3">
    <source>
        <dbReference type="Proteomes" id="UP000230069"/>
    </source>
</evidence>
<dbReference type="Proteomes" id="UP000230069">
    <property type="component" value="Unassembled WGS sequence"/>
</dbReference>
<feature type="compositionally biased region" description="Basic and acidic residues" evidence="1">
    <location>
        <begin position="44"/>
        <end position="62"/>
    </location>
</feature>
<dbReference type="EMBL" id="KZ305019">
    <property type="protein sequence ID" value="PIA62962.1"/>
    <property type="molecule type" value="Genomic_DNA"/>
</dbReference>
<sequence length="192" mass="19859">MDSTSPKGMVADVAKETASKVAEKMEKSVVSCVTSSLLGSSSKCNKDKESSKTCQEQKKRESNSQQQKQEQNNFQVKEQQKNTSSDVKKSSNNAKKLYSSQSTATTTIADTNAKKATSTFSAASTQISSLDSRSSGILAPALLSAAPALVAPMGPSNGGAPMLVSAIVPISGTGGVPALVLPMPPYPSAKGK</sequence>
<evidence type="ECO:0000256" key="1">
    <source>
        <dbReference type="SAM" id="MobiDB-lite"/>
    </source>
</evidence>
<evidence type="ECO:0000313" key="2">
    <source>
        <dbReference type="EMBL" id="PIA62962.1"/>
    </source>
</evidence>
<feature type="region of interest" description="Disordered" evidence="1">
    <location>
        <begin position="35"/>
        <end position="128"/>
    </location>
</feature>
<dbReference type="InParanoid" id="A0A2G5F4R5"/>
<accession>A0A2G5F4R5</accession>
<feature type="compositionally biased region" description="Low complexity" evidence="1">
    <location>
        <begin position="63"/>
        <end position="77"/>
    </location>
</feature>
<keyword evidence="3" id="KW-1185">Reference proteome</keyword>